<organism evidence="1 2">
    <name type="scientific">Dactylosporangium darangshiense</name>
    <dbReference type="NCBI Taxonomy" id="579108"/>
    <lineage>
        <taxon>Bacteria</taxon>
        <taxon>Bacillati</taxon>
        <taxon>Actinomycetota</taxon>
        <taxon>Actinomycetes</taxon>
        <taxon>Micromonosporales</taxon>
        <taxon>Micromonosporaceae</taxon>
        <taxon>Dactylosporangium</taxon>
    </lineage>
</organism>
<evidence type="ECO:0000313" key="1">
    <source>
        <dbReference type="EMBL" id="GAA4262809.1"/>
    </source>
</evidence>
<dbReference type="Proteomes" id="UP001500620">
    <property type="component" value="Unassembled WGS sequence"/>
</dbReference>
<comment type="caution">
    <text evidence="1">The sequence shown here is derived from an EMBL/GenBank/DDBJ whole genome shotgun (WGS) entry which is preliminary data.</text>
</comment>
<sequence>MCGVVDVDDDFIEAGQRVQCGDPPAARRSRLGKRKDVVLALAAAERARAQADAHGVGRMPVASSRFNTPIELAITGDCSRCGGGWCGHCGIGVRRDGRNRWCR</sequence>
<protein>
    <submittedName>
        <fullName evidence="1">Uncharacterized protein</fullName>
    </submittedName>
</protein>
<keyword evidence="2" id="KW-1185">Reference proteome</keyword>
<accession>A0ABP8DSU1</accession>
<evidence type="ECO:0000313" key="2">
    <source>
        <dbReference type="Proteomes" id="UP001500620"/>
    </source>
</evidence>
<reference evidence="2" key="1">
    <citation type="journal article" date="2019" name="Int. J. Syst. Evol. Microbiol.">
        <title>The Global Catalogue of Microorganisms (GCM) 10K type strain sequencing project: providing services to taxonomists for standard genome sequencing and annotation.</title>
        <authorList>
            <consortium name="The Broad Institute Genomics Platform"/>
            <consortium name="The Broad Institute Genome Sequencing Center for Infectious Disease"/>
            <person name="Wu L."/>
            <person name="Ma J."/>
        </authorList>
    </citation>
    <scope>NUCLEOTIDE SEQUENCE [LARGE SCALE GENOMIC DNA]</scope>
    <source>
        <strain evidence="2">JCM 17441</strain>
    </source>
</reference>
<proteinExistence type="predicted"/>
<name>A0ABP8DSU1_9ACTN</name>
<gene>
    <name evidence="1" type="ORF">GCM10022255_101660</name>
</gene>
<dbReference type="EMBL" id="BAABAT010000055">
    <property type="protein sequence ID" value="GAA4262809.1"/>
    <property type="molecule type" value="Genomic_DNA"/>
</dbReference>